<dbReference type="AlphaFoldDB" id="A0A3E0G796"/>
<feature type="signal peptide" evidence="2">
    <location>
        <begin position="1"/>
        <end position="30"/>
    </location>
</feature>
<accession>A0A3E0G796</accession>
<evidence type="ECO:0000313" key="3">
    <source>
        <dbReference type="EMBL" id="REH17921.1"/>
    </source>
</evidence>
<sequence length="203" mass="20337">MKKLHGAALTLAITAIAVTGGLGVAHSASAQPAAANQNAESATDAGHGVELRPNERVVKAFLREVIDGHNGSATAGLVTSDVAWHGGTLGVVSGRAAVEGLFTAVVTALPDLHSTTYDVVAQGDKVVVRQVITGTQKGAVIGTRRAGAPSPGTPSTCSCCATARSARSGPATTGPRSSTTRERTRRPGSASCTARGGCERADT</sequence>
<dbReference type="OrthoDB" id="129343at2"/>
<organism evidence="3 4">
    <name type="scientific">Kutzneria buriramensis</name>
    <dbReference type="NCBI Taxonomy" id="1045776"/>
    <lineage>
        <taxon>Bacteria</taxon>
        <taxon>Bacillati</taxon>
        <taxon>Actinomycetota</taxon>
        <taxon>Actinomycetes</taxon>
        <taxon>Pseudonocardiales</taxon>
        <taxon>Pseudonocardiaceae</taxon>
        <taxon>Kutzneria</taxon>
    </lineage>
</organism>
<reference evidence="3 4" key="1">
    <citation type="submission" date="2018-08" db="EMBL/GenBank/DDBJ databases">
        <title>Genomic Encyclopedia of Archaeal and Bacterial Type Strains, Phase II (KMG-II): from individual species to whole genera.</title>
        <authorList>
            <person name="Goeker M."/>
        </authorList>
    </citation>
    <scope>NUCLEOTIDE SEQUENCE [LARGE SCALE GENOMIC DNA]</scope>
    <source>
        <strain evidence="3 4">DSM 45791</strain>
    </source>
</reference>
<dbReference type="InterPro" id="IPR032710">
    <property type="entry name" value="NTF2-like_dom_sf"/>
</dbReference>
<dbReference type="EMBL" id="QUNO01000040">
    <property type="protein sequence ID" value="REH17921.1"/>
    <property type="molecule type" value="Genomic_DNA"/>
</dbReference>
<comment type="caution">
    <text evidence="3">The sequence shown here is derived from an EMBL/GenBank/DDBJ whole genome shotgun (WGS) entry which is preliminary data.</text>
</comment>
<name>A0A3E0G796_9PSEU</name>
<evidence type="ECO:0000256" key="1">
    <source>
        <dbReference type="SAM" id="MobiDB-lite"/>
    </source>
</evidence>
<dbReference type="InterPro" id="IPR009959">
    <property type="entry name" value="Cyclase_SnoaL-like"/>
</dbReference>
<dbReference type="GO" id="GO:0030638">
    <property type="term" value="P:polyketide metabolic process"/>
    <property type="evidence" value="ECO:0007669"/>
    <property type="project" value="InterPro"/>
</dbReference>
<evidence type="ECO:0000313" key="4">
    <source>
        <dbReference type="Proteomes" id="UP000256269"/>
    </source>
</evidence>
<gene>
    <name evidence="3" type="ORF">BCF44_1401</name>
</gene>
<dbReference type="RefSeq" id="WP_116182314.1">
    <property type="nucleotide sequence ID" value="NZ_CP144375.1"/>
</dbReference>
<feature type="chain" id="PRO_5017569792" evidence="2">
    <location>
        <begin position="31"/>
        <end position="203"/>
    </location>
</feature>
<proteinExistence type="predicted"/>
<dbReference type="SUPFAM" id="SSF54427">
    <property type="entry name" value="NTF2-like"/>
    <property type="match status" value="1"/>
</dbReference>
<dbReference type="Proteomes" id="UP000256269">
    <property type="component" value="Unassembled WGS sequence"/>
</dbReference>
<keyword evidence="4" id="KW-1185">Reference proteome</keyword>
<keyword evidence="2" id="KW-0732">Signal</keyword>
<protein>
    <submittedName>
        <fullName evidence="3">SnoaL-like polyketide cyclase</fullName>
    </submittedName>
</protein>
<evidence type="ECO:0000256" key="2">
    <source>
        <dbReference type="SAM" id="SignalP"/>
    </source>
</evidence>
<dbReference type="Pfam" id="PF07366">
    <property type="entry name" value="SnoaL"/>
    <property type="match status" value="1"/>
</dbReference>
<feature type="region of interest" description="Disordered" evidence="1">
    <location>
        <begin position="161"/>
        <end position="203"/>
    </location>
</feature>
<dbReference type="Gene3D" id="3.10.450.50">
    <property type="match status" value="1"/>
</dbReference>